<dbReference type="Gene3D" id="2.60.120.200">
    <property type="match status" value="1"/>
</dbReference>
<gene>
    <name evidence="1" type="ORF">AAE3_LOCUS3133</name>
</gene>
<keyword evidence="2" id="KW-1185">Reference proteome</keyword>
<dbReference type="Pfam" id="PF07081">
    <property type="entry name" value="DUF1349"/>
    <property type="match status" value="1"/>
</dbReference>
<dbReference type="InterPro" id="IPR009784">
    <property type="entry name" value="DUF1349"/>
</dbReference>
<dbReference type="OrthoDB" id="42525at2759"/>
<dbReference type="AlphaFoldDB" id="A0A8S0VQT1"/>
<name>A0A8S0VQT1_CYCAE</name>
<dbReference type="EMBL" id="CACVBS010000031">
    <property type="protein sequence ID" value="CAA7261055.1"/>
    <property type="molecule type" value="Genomic_DNA"/>
</dbReference>
<proteinExistence type="predicted"/>
<accession>A0A8S0VQT1</accession>
<dbReference type="PANTHER" id="PTHR35332:SF2">
    <property type="entry name" value="REGULATION OF ENOLASE PROTEIN 1"/>
    <property type="match status" value="1"/>
</dbReference>
<evidence type="ECO:0000313" key="2">
    <source>
        <dbReference type="Proteomes" id="UP000467700"/>
    </source>
</evidence>
<dbReference type="Proteomes" id="UP000467700">
    <property type="component" value="Unassembled WGS sequence"/>
</dbReference>
<organism evidence="1 2">
    <name type="scientific">Cyclocybe aegerita</name>
    <name type="common">Black poplar mushroom</name>
    <name type="synonym">Agrocybe aegerita</name>
    <dbReference type="NCBI Taxonomy" id="1973307"/>
    <lineage>
        <taxon>Eukaryota</taxon>
        <taxon>Fungi</taxon>
        <taxon>Dikarya</taxon>
        <taxon>Basidiomycota</taxon>
        <taxon>Agaricomycotina</taxon>
        <taxon>Agaricomycetes</taxon>
        <taxon>Agaricomycetidae</taxon>
        <taxon>Agaricales</taxon>
        <taxon>Agaricineae</taxon>
        <taxon>Bolbitiaceae</taxon>
        <taxon>Cyclocybe</taxon>
    </lineage>
</organism>
<protein>
    <submittedName>
        <fullName evidence="1">Uncharacterized protein</fullName>
    </submittedName>
</protein>
<reference evidence="1 2" key="1">
    <citation type="submission" date="2020-01" db="EMBL/GenBank/DDBJ databases">
        <authorList>
            <person name="Gupta K D."/>
        </authorList>
    </citation>
    <scope>NUCLEOTIDE SEQUENCE [LARGE SCALE GENOMIC DNA]</scope>
</reference>
<sequence length="228" mass="24904">MTTPAIHAPFLAIPQVLPTTNLPTKISFPPLTINAPPKTDLWRKPPHIDVGNVPAIFLPEPIDLNKFRSANVTVSGEWNTLYDQGGIVLYILGDDLKKWVKTGIEFVFGKPFVGTVATASASDWSLVPLPESAGGKVTIHVERETKGDKRLQSLWVYVVGENGERHAIREVAWVFGPDVIDYEGATAGGRTMLVGVYGARPTVPEGEGKENEELTVKLEGFEVTLFDD</sequence>
<comment type="caution">
    <text evidence="1">The sequence shown here is derived from an EMBL/GenBank/DDBJ whole genome shotgun (WGS) entry which is preliminary data.</text>
</comment>
<dbReference type="PANTHER" id="PTHR35332">
    <property type="entry name" value="REGULATION OF ENOLASE PROTEIN 1"/>
    <property type="match status" value="1"/>
</dbReference>
<evidence type="ECO:0000313" key="1">
    <source>
        <dbReference type="EMBL" id="CAA7261055.1"/>
    </source>
</evidence>